<evidence type="ECO:0000256" key="2">
    <source>
        <dbReference type="ARBA" id="ARBA00001947"/>
    </source>
</evidence>
<evidence type="ECO:0000256" key="6">
    <source>
        <dbReference type="ARBA" id="ARBA00022833"/>
    </source>
</evidence>
<dbReference type="PANTHER" id="PTHR22789:SF8">
    <property type="entry name" value="L-RIBULOSE-5-PHOSPHATE 4-EPIMERASE SGBE"/>
    <property type="match status" value="1"/>
</dbReference>
<sequence length="235" mass="26143">MLSDLKHTVLAANRQLPHYRLVTLTWGNVSQIDRQRGLIAIKPSGVSYEAMTADDIVIVDLDGNVVEGQLRPSSDTATHRVLYRAFPRLGGIVHTHSRHATIWAQAGMDIPVLGTTHADYFYGDIPCSRPLTSEEIADDYEKNTGVSIVETFRRRDIDPMAVPGVVAYGHAPFCWGENAEEAVHNAVVLEEVAAMALATRRLNHHIRLPQTLSDKHYFRKHGADAYYGQTDATME</sequence>
<evidence type="ECO:0000256" key="3">
    <source>
        <dbReference type="ARBA" id="ARBA00010037"/>
    </source>
</evidence>
<evidence type="ECO:0000259" key="9">
    <source>
        <dbReference type="SMART" id="SM01007"/>
    </source>
</evidence>
<dbReference type="GO" id="GO:0046872">
    <property type="term" value="F:metal ion binding"/>
    <property type="evidence" value="ECO:0007669"/>
    <property type="project" value="UniProtKB-KW"/>
</dbReference>
<comment type="similarity">
    <text evidence="3">Belongs to the aldolase class II family. AraD/FucA subfamily.</text>
</comment>
<comment type="cofactor">
    <cofactor evidence="2">
        <name>Zn(2+)</name>
        <dbReference type="ChEBI" id="CHEBI:29105"/>
    </cofactor>
</comment>
<dbReference type="GO" id="GO:0008742">
    <property type="term" value="F:L-ribulose-phosphate 4-epimerase activity"/>
    <property type="evidence" value="ECO:0007669"/>
    <property type="project" value="UniProtKB-EC"/>
</dbReference>
<reference evidence="10 11" key="1">
    <citation type="submission" date="2017-08" db="EMBL/GenBank/DDBJ databases">
        <title>Comparative genomics of bacteria isolated from necrotic lesions of AOD affected trees.</title>
        <authorList>
            <person name="Doonan J."/>
            <person name="Denman S."/>
            <person name="McDonald J.E."/>
        </authorList>
    </citation>
    <scope>NUCLEOTIDE SEQUENCE [LARGE SCALE GENOMIC DNA]</scope>
    <source>
        <strain evidence="10 11">477</strain>
    </source>
</reference>
<keyword evidence="6" id="KW-0862">Zinc</keyword>
<dbReference type="GO" id="GO:0019323">
    <property type="term" value="P:pentose catabolic process"/>
    <property type="evidence" value="ECO:0007669"/>
    <property type="project" value="TreeGrafter"/>
</dbReference>
<dbReference type="EC" id="5.1.3.4" evidence="4"/>
<feature type="domain" description="Class II aldolase/adducin N-terminal" evidence="9">
    <location>
        <begin position="7"/>
        <end position="197"/>
    </location>
</feature>
<dbReference type="SUPFAM" id="SSF53639">
    <property type="entry name" value="AraD/HMP-PK domain-like"/>
    <property type="match status" value="1"/>
</dbReference>
<evidence type="ECO:0000256" key="8">
    <source>
        <dbReference type="ARBA" id="ARBA00023277"/>
    </source>
</evidence>
<evidence type="ECO:0000256" key="1">
    <source>
        <dbReference type="ARBA" id="ARBA00001726"/>
    </source>
</evidence>
<dbReference type="RefSeq" id="WP_094117901.1">
    <property type="nucleotide sequence ID" value="NZ_CP023009.1"/>
</dbReference>
<dbReference type="EMBL" id="CP023009">
    <property type="protein sequence ID" value="AXW86523.1"/>
    <property type="molecule type" value="Genomic_DNA"/>
</dbReference>
<dbReference type="KEGG" id="lbq:CKQ53_05655"/>
<dbReference type="Pfam" id="PF00596">
    <property type="entry name" value="Aldolase_II"/>
    <property type="match status" value="1"/>
</dbReference>
<dbReference type="NCBIfam" id="NF006047">
    <property type="entry name" value="PRK08193.1"/>
    <property type="match status" value="1"/>
</dbReference>
<evidence type="ECO:0000256" key="5">
    <source>
        <dbReference type="ARBA" id="ARBA00022723"/>
    </source>
</evidence>
<keyword evidence="11" id="KW-1185">Reference proteome</keyword>
<evidence type="ECO:0000256" key="7">
    <source>
        <dbReference type="ARBA" id="ARBA00023235"/>
    </source>
</evidence>
<dbReference type="InterPro" id="IPR036409">
    <property type="entry name" value="Aldolase_II/adducin_N_sf"/>
</dbReference>
<accession>A0AAD0WKM0</accession>
<gene>
    <name evidence="10" type="primary">araD</name>
    <name evidence="10" type="ORF">CKQ53_05655</name>
</gene>
<dbReference type="FunFam" id="3.40.225.10:FF:000001">
    <property type="entry name" value="L-ribulose-5-phosphate 4-epimerase UlaF"/>
    <property type="match status" value="1"/>
</dbReference>
<evidence type="ECO:0000313" key="10">
    <source>
        <dbReference type="EMBL" id="AXW86523.1"/>
    </source>
</evidence>
<dbReference type="InterPro" id="IPR050197">
    <property type="entry name" value="Aldolase_class_II_sugar_metab"/>
</dbReference>
<proteinExistence type="inferred from homology"/>
<dbReference type="GO" id="GO:0016832">
    <property type="term" value="F:aldehyde-lyase activity"/>
    <property type="evidence" value="ECO:0007669"/>
    <property type="project" value="TreeGrafter"/>
</dbReference>
<organism evidence="10 11">
    <name type="scientific">Lonsdalea britannica</name>
    <dbReference type="NCBI Taxonomy" id="1082704"/>
    <lineage>
        <taxon>Bacteria</taxon>
        <taxon>Pseudomonadati</taxon>
        <taxon>Pseudomonadota</taxon>
        <taxon>Gammaproteobacteria</taxon>
        <taxon>Enterobacterales</taxon>
        <taxon>Pectobacteriaceae</taxon>
        <taxon>Lonsdalea</taxon>
    </lineage>
</organism>
<dbReference type="InterPro" id="IPR001303">
    <property type="entry name" value="Aldolase_II/adducin_N"/>
</dbReference>
<dbReference type="SMART" id="SM01007">
    <property type="entry name" value="Aldolase_II"/>
    <property type="match status" value="1"/>
</dbReference>
<dbReference type="Proteomes" id="UP000263881">
    <property type="component" value="Chromosome"/>
</dbReference>
<name>A0AAD0WKM0_9GAMM</name>
<keyword evidence="7 10" id="KW-0413">Isomerase</keyword>
<dbReference type="Gene3D" id="3.40.225.10">
    <property type="entry name" value="Class II aldolase/adducin N-terminal domain"/>
    <property type="match status" value="1"/>
</dbReference>
<evidence type="ECO:0000256" key="4">
    <source>
        <dbReference type="ARBA" id="ARBA00013186"/>
    </source>
</evidence>
<keyword evidence="8" id="KW-0119">Carbohydrate metabolism</keyword>
<evidence type="ECO:0000313" key="11">
    <source>
        <dbReference type="Proteomes" id="UP000263881"/>
    </source>
</evidence>
<keyword evidence="5" id="KW-0479">Metal-binding</keyword>
<dbReference type="PANTHER" id="PTHR22789">
    <property type="entry name" value="FUCULOSE PHOSPHATE ALDOLASE"/>
    <property type="match status" value="1"/>
</dbReference>
<comment type="catalytic activity">
    <reaction evidence="1">
        <text>L-ribulose 5-phosphate = D-xylulose 5-phosphate</text>
        <dbReference type="Rhea" id="RHEA:22368"/>
        <dbReference type="ChEBI" id="CHEBI:57737"/>
        <dbReference type="ChEBI" id="CHEBI:58226"/>
        <dbReference type="EC" id="5.1.3.4"/>
    </reaction>
</comment>
<protein>
    <recommendedName>
        <fullName evidence="4">L-ribulose-5-phosphate 4-epimerase</fullName>
        <ecNumber evidence="4">5.1.3.4</ecNumber>
    </recommendedName>
</protein>
<dbReference type="GO" id="GO:0005829">
    <property type="term" value="C:cytosol"/>
    <property type="evidence" value="ECO:0007669"/>
    <property type="project" value="TreeGrafter"/>
</dbReference>
<dbReference type="NCBIfam" id="NF009003">
    <property type="entry name" value="PRK12348.1"/>
    <property type="match status" value="1"/>
</dbReference>
<dbReference type="AlphaFoldDB" id="A0AAD0WKM0"/>